<comment type="subcellular location">
    <subcellularLocation>
        <location evidence="1">Cytoplasm</location>
    </subcellularLocation>
</comment>
<evidence type="ECO:0000259" key="6">
    <source>
        <dbReference type="PROSITE" id="PS50002"/>
    </source>
</evidence>
<comment type="caution">
    <text evidence="7">The sequence shown here is derived from an EMBL/GenBank/DDBJ whole genome shotgun (WGS) entry which is preliminary data.</text>
</comment>
<keyword evidence="3" id="KW-0963">Cytoplasm</keyword>
<dbReference type="PANTHER" id="PTHR47174:SF3">
    <property type="entry name" value="BRIDGING INTEGRATOR 3"/>
    <property type="match status" value="1"/>
</dbReference>
<keyword evidence="8" id="KW-1185">Reference proteome</keyword>
<dbReference type="Proteomes" id="UP001162164">
    <property type="component" value="Unassembled WGS sequence"/>
</dbReference>
<feature type="region of interest" description="Disordered" evidence="5">
    <location>
        <begin position="1"/>
        <end position="83"/>
    </location>
</feature>
<evidence type="ECO:0000256" key="3">
    <source>
        <dbReference type="ARBA" id="ARBA00022490"/>
    </source>
</evidence>
<evidence type="ECO:0000256" key="5">
    <source>
        <dbReference type="SAM" id="MobiDB-lite"/>
    </source>
</evidence>
<reference evidence="7" key="1">
    <citation type="journal article" date="2023" name="Insect Mol. Biol.">
        <title>Genome sequencing provides insights into the evolution of gene families encoding plant cell wall-degrading enzymes in longhorned beetles.</title>
        <authorList>
            <person name="Shin N.R."/>
            <person name="Okamura Y."/>
            <person name="Kirsch R."/>
            <person name="Pauchet Y."/>
        </authorList>
    </citation>
    <scope>NUCLEOTIDE SEQUENCE</scope>
    <source>
        <strain evidence="7">MMC_N1</strain>
    </source>
</reference>
<dbReference type="PANTHER" id="PTHR47174">
    <property type="entry name" value="BRIDGING INTEGRATOR 3"/>
    <property type="match status" value="1"/>
</dbReference>
<sequence>MSFVTHKLKSGQKNKKKPPPRPPPPNFSKYKRNQPKINIPPIFGPTIIRPSSGKNKAVSGRIQNSESPSPPMPSIPPQAPPKDAEKIDIPYGIALYDYQGTDPRDLSFQTNDVIILLRRINREWLYGKVLDTEGMFPANFIDIQVPLDEDDKTVMALYEFNSQMEGDLKLKPGQVIRVLKKLNDDWYYGESNGQLGQFPVNFVDRIPNV</sequence>
<evidence type="ECO:0000256" key="4">
    <source>
        <dbReference type="PROSITE-ProRule" id="PRU00192"/>
    </source>
</evidence>
<keyword evidence="2 4" id="KW-0728">SH3 domain</keyword>
<dbReference type="SMART" id="SM00326">
    <property type="entry name" value="SH3"/>
    <property type="match status" value="2"/>
</dbReference>
<dbReference type="SUPFAM" id="SSF50044">
    <property type="entry name" value="SH3-domain"/>
    <property type="match status" value="2"/>
</dbReference>
<dbReference type="EMBL" id="JAPWTJ010000001">
    <property type="protein sequence ID" value="KAJ8986256.1"/>
    <property type="molecule type" value="Genomic_DNA"/>
</dbReference>
<dbReference type="InterPro" id="IPR001452">
    <property type="entry name" value="SH3_domain"/>
</dbReference>
<gene>
    <name evidence="7" type="ORF">NQ317_009965</name>
</gene>
<accession>A0ABQ9K6K6</accession>
<dbReference type="Pfam" id="PF00018">
    <property type="entry name" value="SH3_1"/>
    <property type="match status" value="2"/>
</dbReference>
<feature type="compositionally biased region" description="Pro residues" evidence="5">
    <location>
        <begin position="68"/>
        <end position="80"/>
    </location>
</feature>
<dbReference type="PROSITE" id="PS50002">
    <property type="entry name" value="SH3"/>
    <property type="match status" value="2"/>
</dbReference>
<evidence type="ECO:0000313" key="7">
    <source>
        <dbReference type="EMBL" id="KAJ8986256.1"/>
    </source>
</evidence>
<dbReference type="PRINTS" id="PR00452">
    <property type="entry name" value="SH3DOMAIN"/>
</dbReference>
<dbReference type="Gene3D" id="2.30.30.40">
    <property type="entry name" value="SH3 Domains"/>
    <property type="match status" value="2"/>
</dbReference>
<name>A0ABQ9K6K6_9CUCU</name>
<evidence type="ECO:0000256" key="2">
    <source>
        <dbReference type="ARBA" id="ARBA00022443"/>
    </source>
</evidence>
<dbReference type="InterPro" id="IPR036028">
    <property type="entry name" value="SH3-like_dom_sf"/>
</dbReference>
<dbReference type="PRINTS" id="PR00499">
    <property type="entry name" value="P67PHOX"/>
</dbReference>
<protein>
    <recommendedName>
        <fullName evidence="6">SH3 domain-containing protein</fullName>
    </recommendedName>
</protein>
<dbReference type="InterPro" id="IPR046982">
    <property type="entry name" value="BIN3/RVS161-like"/>
</dbReference>
<organism evidence="7 8">
    <name type="scientific">Molorchus minor</name>
    <dbReference type="NCBI Taxonomy" id="1323400"/>
    <lineage>
        <taxon>Eukaryota</taxon>
        <taxon>Metazoa</taxon>
        <taxon>Ecdysozoa</taxon>
        <taxon>Arthropoda</taxon>
        <taxon>Hexapoda</taxon>
        <taxon>Insecta</taxon>
        <taxon>Pterygota</taxon>
        <taxon>Neoptera</taxon>
        <taxon>Endopterygota</taxon>
        <taxon>Coleoptera</taxon>
        <taxon>Polyphaga</taxon>
        <taxon>Cucujiformia</taxon>
        <taxon>Chrysomeloidea</taxon>
        <taxon>Cerambycidae</taxon>
        <taxon>Lamiinae</taxon>
        <taxon>Monochamini</taxon>
        <taxon>Molorchus</taxon>
    </lineage>
</organism>
<feature type="domain" description="SH3" evidence="6">
    <location>
        <begin position="87"/>
        <end position="146"/>
    </location>
</feature>
<dbReference type="CDD" id="cd00174">
    <property type="entry name" value="SH3"/>
    <property type="match status" value="2"/>
</dbReference>
<evidence type="ECO:0000313" key="8">
    <source>
        <dbReference type="Proteomes" id="UP001162164"/>
    </source>
</evidence>
<feature type="compositionally biased region" description="Basic residues" evidence="5">
    <location>
        <begin position="1"/>
        <end position="19"/>
    </location>
</feature>
<feature type="domain" description="SH3" evidence="6">
    <location>
        <begin position="149"/>
        <end position="208"/>
    </location>
</feature>
<evidence type="ECO:0000256" key="1">
    <source>
        <dbReference type="ARBA" id="ARBA00004496"/>
    </source>
</evidence>
<proteinExistence type="predicted"/>